<proteinExistence type="predicted"/>
<feature type="domain" description="Zn(2)-C6 fungal-type" evidence="5">
    <location>
        <begin position="56"/>
        <end position="85"/>
    </location>
</feature>
<reference evidence="6 7" key="1">
    <citation type="journal article" name="Sci. Rep.">
        <title>Telomere-to-telomere assembled and centromere annotated genomes of the two main subspecies of the button mushroom Agaricus bisporus reveal especially polymorphic chromosome ends.</title>
        <authorList>
            <person name="Sonnenberg A.S.M."/>
            <person name="Sedaghat-Telgerd N."/>
            <person name="Lavrijssen B."/>
            <person name="Ohm R.A."/>
            <person name="Hendrickx P.M."/>
            <person name="Scholtmeijer K."/>
            <person name="Baars J.J.P."/>
            <person name="van Peer A."/>
        </authorList>
    </citation>
    <scope>NUCLEOTIDE SEQUENCE [LARGE SCALE GENOMIC DNA]</scope>
    <source>
        <strain evidence="6 7">H119_p4</strain>
    </source>
</reference>
<dbReference type="EMBL" id="JABXXO010000006">
    <property type="protein sequence ID" value="KAF7776117.1"/>
    <property type="molecule type" value="Genomic_DNA"/>
</dbReference>
<dbReference type="GO" id="GO:0006351">
    <property type="term" value="P:DNA-templated transcription"/>
    <property type="evidence" value="ECO:0007669"/>
    <property type="project" value="InterPro"/>
</dbReference>
<dbReference type="CDD" id="cd00067">
    <property type="entry name" value="GAL4"/>
    <property type="match status" value="1"/>
</dbReference>
<dbReference type="InterPro" id="IPR050613">
    <property type="entry name" value="Sec_Metabolite_Reg"/>
</dbReference>
<evidence type="ECO:0000256" key="4">
    <source>
        <dbReference type="SAM" id="MobiDB-lite"/>
    </source>
</evidence>
<evidence type="ECO:0000259" key="5">
    <source>
        <dbReference type="PROSITE" id="PS50048"/>
    </source>
</evidence>
<dbReference type="OMA" id="ATACVIM"/>
<evidence type="ECO:0000256" key="3">
    <source>
        <dbReference type="ARBA" id="ARBA00023242"/>
    </source>
</evidence>
<dbReference type="Pfam" id="PF00172">
    <property type="entry name" value="Zn_clus"/>
    <property type="match status" value="1"/>
</dbReference>
<keyword evidence="2" id="KW-0479">Metal-binding</keyword>
<dbReference type="PANTHER" id="PTHR31001:SF81">
    <property type="entry name" value="ZN(II)2CYS6 TRANSCRIPTION FACTOR"/>
    <property type="match status" value="1"/>
</dbReference>
<dbReference type="Pfam" id="PF04082">
    <property type="entry name" value="Fungal_trans"/>
    <property type="match status" value="1"/>
</dbReference>
<evidence type="ECO:0000313" key="6">
    <source>
        <dbReference type="EMBL" id="KAF7776117.1"/>
    </source>
</evidence>
<dbReference type="SMART" id="SM00906">
    <property type="entry name" value="Fungal_trans"/>
    <property type="match status" value="1"/>
</dbReference>
<dbReference type="Proteomes" id="UP000629468">
    <property type="component" value="Unassembled WGS sequence"/>
</dbReference>
<evidence type="ECO:0000256" key="2">
    <source>
        <dbReference type="ARBA" id="ARBA00022723"/>
    </source>
</evidence>
<feature type="compositionally biased region" description="Low complexity" evidence="4">
    <location>
        <begin position="694"/>
        <end position="704"/>
    </location>
</feature>
<name>A0A8H7KHF2_AGABI</name>
<dbReference type="CDD" id="cd12148">
    <property type="entry name" value="fungal_TF_MHR"/>
    <property type="match status" value="1"/>
</dbReference>
<keyword evidence="3" id="KW-0539">Nucleus</keyword>
<accession>A0A8H7KHF2</accession>
<dbReference type="GO" id="GO:0003677">
    <property type="term" value="F:DNA binding"/>
    <property type="evidence" value="ECO:0007669"/>
    <property type="project" value="InterPro"/>
</dbReference>
<dbReference type="GO" id="GO:0005634">
    <property type="term" value="C:nucleus"/>
    <property type="evidence" value="ECO:0007669"/>
    <property type="project" value="UniProtKB-SubCell"/>
</dbReference>
<gene>
    <name evidence="6" type="ORF">Agabi119p4_4510</name>
</gene>
<dbReference type="AlphaFoldDB" id="A0A8H7KHF2"/>
<dbReference type="GO" id="GO:0008270">
    <property type="term" value="F:zinc ion binding"/>
    <property type="evidence" value="ECO:0007669"/>
    <property type="project" value="InterPro"/>
</dbReference>
<dbReference type="PANTHER" id="PTHR31001">
    <property type="entry name" value="UNCHARACTERIZED TRANSCRIPTIONAL REGULATORY PROTEIN"/>
    <property type="match status" value="1"/>
</dbReference>
<feature type="region of interest" description="Disordered" evidence="4">
    <location>
        <begin position="1"/>
        <end position="50"/>
    </location>
</feature>
<feature type="compositionally biased region" description="Polar residues" evidence="4">
    <location>
        <begin position="7"/>
        <end position="26"/>
    </location>
</feature>
<comment type="caution">
    <text evidence="6">The sequence shown here is derived from an EMBL/GenBank/DDBJ whole genome shotgun (WGS) entry which is preliminary data.</text>
</comment>
<evidence type="ECO:0000313" key="7">
    <source>
        <dbReference type="Proteomes" id="UP000629468"/>
    </source>
</evidence>
<dbReference type="PROSITE" id="PS50048">
    <property type="entry name" value="ZN2_CY6_FUNGAL_2"/>
    <property type="match status" value="1"/>
</dbReference>
<dbReference type="InterPro" id="IPR036864">
    <property type="entry name" value="Zn2-C6_fun-type_DNA-bd_sf"/>
</dbReference>
<dbReference type="GO" id="GO:0000981">
    <property type="term" value="F:DNA-binding transcription factor activity, RNA polymerase II-specific"/>
    <property type="evidence" value="ECO:0007669"/>
    <property type="project" value="InterPro"/>
</dbReference>
<dbReference type="SUPFAM" id="SSF57701">
    <property type="entry name" value="Zn2/Cys6 DNA-binding domain"/>
    <property type="match status" value="1"/>
</dbReference>
<evidence type="ECO:0000256" key="1">
    <source>
        <dbReference type="ARBA" id="ARBA00004123"/>
    </source>
</evidence>
<sequence>MTDDHSSVVSPTSARQKPSRSITSGTVRPRHSPPPGSAEQNADGRPPTKRARKAINCEPCRNSKLKCDRNRPCSSCVLRGTSAMCYQDGKGHEGEIGRGDDHQYTRIDPAQELSRIRHSLSLVEAYIYPHHRASLPRRTTDVPSVITPKKELLEIDPKASSQGVVGTQTSGGFFAGPTSAVTHFLLDDAKEFEDTENRYSSQERVEEFGPAQYDRDLLAMLPPIDVIDGLINFYFEHCNWIYRHINQPSFTQQWERFKSGSSSDRIVLATACAMMALATQYLPAQHQLLEGFAESTEEIGFKFWEISGMSLQRRLAESRSYTLELVELLLCRCHFLTMHKNDSEEIWSMRGDLVAIAMAMGLHRDPSKWRKRWDQQTTERRRWAWWHILLLERWQAFIFGRPLAFASHHFDTQLPSFCDPALDKSGRLYLPNIALFRLASILGDIVDDALSVRAVPYENVQANDRALVQWMENLPPELDLDEYRVARSLASPNIAVRRLGVQSIIIRTSYYHIRFTLHRPYASPNIDSLTATGKPSNLDANKTAQSLEIAVSAAEKLITMVGQSRPDIIANVSLAVPAHMNWGPFHCFSAAMFFSFQLIASPDQPGAGLFRASIRKAMSTLEQCRGGAVADKAFNILQTLGPLYSPEFSQEASEAREQVRTQVFSRIAKLAFPYHDSGSKRRNQESPNGRGMDSPTTSTSVSPPLNGVPPQYESLQPHIESATRQSATVYPHGSITGHMDSSGVLIQPNVESVYQTQGYTTSAQPIYDTRGYNQYNVHAIDDSTLWGPTSGFGQEWAQILLRPEVTGSSLPPNGRHMPAS</sequence>
<comment type="subcellular location">
    <subcellularLocation>
        <location evidence="1">Nucleus</location>
    </subcellularLocation>
</comment>
<feature type="region of interest" description="Disordered" evidence="4">
    <location>
        <begin position="675"/>
        <end position="713"/>
    </location>
</feature>
<organism evidence="6 7">
    <name type="scientific">Agaricus bisporus var. burnettii</name>
    <dbReference type="NCBI Taxonomy" id="192524"/>
    <lineage>
        <taxon>Eukaryota</taxon>
        <taxon>Fungi</taxon>
        <taxon>Dikarya</taxon>
        <taxon>Basidiomycota</taxon>
        <taxon>Agaricomycotina</taxon>
        <taxon>Agaricomycetes</taxon>
        <taxon>Agaricomycetidae</taxon>
        <taxon>Agaricales</taxon>
        <taxon>Agaricineae</taxon>
        <taxon>Agaricaceae</taxon>
        <taxon>Agaricus</taxon>
    </lineage>
</organism>
<protein>
    <submittedName>
        <fullName evidence="6">Transcriptional regulator family: Fungal Specific TF</fullName>
    </submittedName>
</protein>
<dbReference type="InterPro" id="IPR007219">
    <property type="entry name" value="XnlR_reg_dom"/>
</dbReference>
<dbReference type="InterPro" id="IPR001138">
    <property type="entry name" value="Zn2Cys6_DnaBD"/>
</dbReference>
<dbReference type="Gene3D" id="4.10.240.10">
    <property type="entry name" value="Zn(2)-C6 fungal-type DNA-binding domain"/>
    <property type="match status" value="1"/>
</dbReference>